<keyword evidence="2" id="KW-1185">Reference proteome</keyword>
<dbReference type="Proteomes" id="UP001565219">
    <property type="component" value="Unassembled WGS sequence"/>
</dbReference>
<evidence type="ECO:0000313" key="1">
    <source>
        <dbReference type="EMBL" id="MEY8634903.1"/>
    </source>
</evidence>
<gene>
    <name evidence="1" type="ORF">AALG99_15520</name>
</gene>
<accession>A0ABV4DK78</accession>
<evidence type="ECO:0000313" key="2">
    <source>
        <dbReference type="Proteomes" id="UP001565219"/>
    </source>
</evidence>
<dbReference type="EMBL" id="JBCLTR010000029">
    <property type="protein sequence ID" value="MEY8634903.1"/>
    <property type="molecule type" value="Genomic_DNA"/>
</dbReference>
<sequence>MQMSNRIKEIIEVILNSKGYVTVGEIAKNALMVNILLNHADESTLYQWLRREGDASRVYTVKNSILDSKIHTFIEYVEDRMGLQLIRDKELKESLYVHIERALTRIRGTSRCANEEYSFRCHSYYCRNRK</sequence>
<comment type="caution">
    <text evidence="1">The sequence shown here is derived from an EMBL/GenBank/DDBJ whole genome shotgun (WGS) entry which is preliminary data.</text>
</comment>
<protein>
    <recommendedName>
        <fullName evidence="3">PRD domain-containing protein</fullName>
    </recommendedName>
</protein>
<proteinExistence type="predicted"/>
<evidence type="ECO:0008006" key="3">
    <source>
        <dbReference type="Google" id="ProtNLM"/>
    </source>
</evidence>
<reference evidence="1 2" key="1">
    <citation type="submission" date="2024-03" db="EMBL/GenBank/DDBJ databases">
        <title>Mouse gut bacterial collection (mGBC) of GemPharmatech.</title>
        <authorList>
            <person name="He Y."/>
            <person name="Dong L."/>
            <person name="Wu D."/>
            <person name="Gao X."/>
            <person name="Lin Z."/>
        </authorList>
    </citation>
    <scope>NUCLEOTIDE SEQUENCE [LARGE SCALE GENOMIC DNA]</scope>
    <source>
        <strain evidence="1 2">32-10</strain>
    </source>
</reference>
<dbReference type="RefSeq" id="WP_024727667.1">
    <property type="nucleotide sequence ID" value="NZ_BAABXW010000001.1"/>
</dbReference>
<name>A0ABV4DK78_9FIRM</name>
<organism evidence="1 2">
    <name type="scientific">Anaerostipes hominis</name>
    <name type="common">ex Lee et al. 2021</name>
    <dbReference type="NCBI Taxonomy" id="2025494"/>
    <lineage>
        <taxon>Bacteria</taxon>
        <taxon>Bacillati</taxon>
        <taxon>Bacillota</taxon>
        <taxon>Clostridia</taxon>
        <taxon>Lachnospirales</taxon>
        <taxon>Lachnospiraceae</taxon>
        <taxon>Anaerostipes</taxon>
    </lineage>
</organism>